<gene>
    <name evidence="2" type="ORF">PT974_09033</name>
</gene>
<evidence type="ECO:0000256" key="1">
    <source>
        <dbReference type="SAM" id="SignalP"/>
    </source>
</evidence>
<reference evidence="2 3" key="1">
    <citation type="submission" date="2024-01" db="EMBL/GenBank/DDBJ databases">
        <title>Complete genome of Cladobotryum mycophilum ATHUM6906.</title>
        <authorList>
            <person name="Christinaki A.C."/>
            <person name="Myridakis A.I."/>
            <person name="Kouvelis V.N."/>
        </authorList>
    </citation>
    <scope>NUCLEOTIDE SEQUENCE [LARGE SCALE GENOMIC DNA]</scope>
    <source>
        <strain evidence="2 3">ATHUM6906</strain>
    </source>
</reference>
<protein>
    <recommendedName>
        <fullName evidence="4">Secreted protein</fullName>
    </recommendedName>
</protein>
<evidence type="ECO:0000313" key="3">
    <source>
        <dbReference type="Proteomes" id="UP001338125"/>
    </source>
</evidence>
<feature type="chain" id="PRO_5047481963" description="Secreted protein" evidence="1">
    <location>
        <begin position="17"/>
        <end position="296"/>
    </location>
</feature>
<feature type="signal peptide" evidence="1">
    <location>
        <begin position="1"/>
        <end position="16"/>
    </location>
</feature>
<dbReference type="EMBL" id="JAVFKD010000014">
    <property type="protein sequence ID" value="KAK5990763.1"/>
    <property type="molecule type" value="Genomic_DNA"/>
</dbReference>
<keyword evidence="3" id="KW-1185">Reference proteome</keyword>
<organism evidence="2 3">
    <name type="scientific">Cladobotryum mycophilum</name>
    <dbReference type="NCBI Taxonomy" id="491253"/>
    <lineage>
        <taxon>Eukaryota</taxon>
        <taxon>Fungi</taxon>
        <taxon>Dikarya</taxon>
        <taxon>Ascomycota</taxon>
        <taxon>Pezizomycotina</taxon>
        <taxon>Sordariomycetes</taxon>
        <taxon>Hypocreomycetidae</taxon>
        <taxon>Hypocreales</taxon>
        <taxon>Hypocreaceae</taxon>
        <taxon>Cladobotryum</taxon>
    </lineage>
</organism>
<accession>A0ABR0SF21</accession>
<evidence type="ECO:0008006" key="4">
    <source>
        <dbReference type="Google" id="ProtNLM"/>
    </source>
</evidence>
<dbReference type="Proteomes" id="UP001338125">
    <property type="component" value="Unassembled WGS sequence"/>
</dbReference>
<keyword evidence="1" id="KW-0732">Signal</keyword>
<name>A0ABR0SF21_9HYPO</name>
<sequence length="296" mass="31726">MRFIYALASLASVAIATKDVAPLKQAPAPIKLEDFKCPTEMAYCPWAMSCSCQPGLVYDMTKSACAGTPITGAWPLSLIDDKITLGLETANLVPYCAASPTKIVEYDALHPWCQADLQNIVFLAPAHLAVDLKILGVSINLEIDLVKAKSLPDLLHVCAGLQGLYLERVTDAVLLFNTDKYGLSATHVDINIGLTINTLICLLDLGACHFDCVSYCRPGCANYIDVKLDVNVDPTLDLTKTVGGAINGLVGCVILPDTVRIIDHLGSIVNITVEHLLCIVGKILTQVLAIFNCGCK</sequence>
<evidence type="ECO:0000313" key="2">
    <source>
        <dbReference type="EMBL" id="KAK5990763.1"/>
    </source>
</evidence>
<proteinExistence type="predicted"/>
<comment type="caution">
    <text evidence="2">The sequence shown here is derived from an EMBL/GenBank/DDBJ whole genome shotgun (WGS) entry which is preliminary data.</text>
</comment>